<keyword evidence="5" id="KW-0540">Nuclease</keyword>
<dbReference type="InterPro" id="IPR050698">
    <property type="entry name" value="MBL"/>
</dbReference>
<feature type="domain" description="Beta-Casp" evidence="4">
    <location>
        <begin position="251"/>
        <end position="374"/>
    </location>
</feature>
<keyword evidence="1" id="KW-0378">Hydrolase</keyword>
<dbReference type="SMART" id="SM00849">
    <property type="entry name" value="Lactamase_B"/>
    <property type="match status" value="1"/>
</dbReference>
<dbReference type="Proteomes" id="UP000003806">
    <property type="component" value="Chromosome"/>
</dbReference>
<dbReference type="Gene3D" id="3.60.15.10">
    <property type="entry name" value="Ribonuclease Z/Hydroxyacylglutathione hydrolase-like"/>
    <property type="match status" value="1"/>
</dbReference>
<dbReference type="Gene3D" id="3.40.50.10890">
    <property type="match status" value="1"/>
</dbReference>
<dbReference type="SMART" id="SM01027">
    <property type="entry name" value="Beta-Casp"/>
    <property type="match status" value="1"/>
</dbReference>
<evidence type="ECO:0000256" key="1">
    <source>
        <dbReference type="ARBA" id="ARBA00022801"/>
    </source>
</evidence>
<dbReference type="RefSeq" id="WP_008523165.1">
    <property type="nucleotide sequence ID" value="NZ_CM001376.1"/>
</dbReference>
<evidence type="ECO:0000259" key="3">
    <source>
        <dbReference type="SMART" id="SM00849"/>
    </source>
</evidence>
<reference evidence="5 6" key="1">
    <citation type="submission" date="2011-11" db="EMBL/GenBank/DDBJ databases">
        <title>The Noncontiguous Finished genome of Jonquetella anthropi DSM 22815.</title>
        <authorList>
            <consortium name="US DOE Joint Genome Institute (JGI-PGF)"/>
            <person name="Lucas S."/>
            <person name="Copeland A."/>
            <person name="Lapidus A."/>
            <person name="Glavina del Rio T."/>
            <person name="Dalin E."/>
            <person name="Tice H."/>
            <person name="Bruce D."/>
            <person name="Goodwin L."/>
            <person name="Pitluck S."/>
            <person name="Peters L."/>
            <person name="Mikhailova N."/>
            <person name="Held B."/>
            <person name="Kyrpides N."/>
            <person name="Mavromatis K."/>
            <person name="Ivanova N."/>
            <person name="Markowitz V."/>
            <person name="Cheng J.-F."/>
            <person name="Hugenholtz P."/>
            <person name="Woyke T."/>
            <person name="Wu D."/>
            <person name="Gronow S."/>
            <person name="Wellnitz S."/>
            <person name="Brambilla E."/>
            <person name="Klenk H.-P."/>
            <person name="Eisen J.A."/>
        </authorList>
    </citation>
    <scope>NUCLEOTIDE SEQUENCE [LARGE SCALE GENOMIC DNA]</scope>
    <source>
        <strain evidence="5 6">DSM 22815</strain>
    </source>
</reference>
<dbReference type="InterPro" id="IPR022712">
    <property type="entry name" value="Beta_Casp"/>
</dbReference>
<dbReference type="SUPFAM" id="SSF56281">
    <property type="entry name" value="Metallo-hydrolase/oxidoreductase"/>
    <property type="match status" value="1"/>
</dbReference>
<dbReference type="GO" id="GO:0004527">
    <property type="term" value="F:exonuclease activity"/>
    <property type="evidence" value="ECO:0007669"/>
    <property type="project" value="UniProtKB-KW"/>
</dbReference>
<name>H0ULS1_9BACT</name>
<protein>
    <submittedName>
        <fullName evidence="5">Putative exonuclease of the beta-lactamase fold involved in RNA processing</fullName>
    </submittedName>
</protein>
<gene>
    <name evidence="5" type="ORF">JonanDRAFT_1196</name>
</gene>
<evidence type="ECO:0000259" key="4">
    <source>
        <dbReference type="SMART" id="SM01027"/>
    </source>
</evidence>
<organism evidence="5 6">
    <name type="scientific">Jonquetella anthropi DSM 22815</name>
    <dbReference type="NCBI Taxonomy" id="885272"/>
    <lineage>
        <taxon>Bacteria</taxon>
        <taxon>Thermotogati</taxon>
        <taxon>Synergistota</taxon>
        <taxon>Synergistia</taxon>
        <taxon>Synergistales</taxon>
        <taxon>Dethiosulfovibrionaceae</taxon>
        <taxon>Jonquetella</taxon>
    </lineage>
</organism>
<dbReference type="InterPro" id="IPR011108">
    <property type="entry name" value="RMMBL"/>
</dbReference>
<dbReference type="AlphaFoldDB" id="H0ULS1"/>
<feature type="compositionally biased region" description="Basic and acidic residues" evidence="2">
    <location>
        <begin position="519"/>
        <end position="541"/>
    </location>
</feature>
<feature type="region of interest" description="Disordered" evidence="2">
    <location>
        <begin position="596"/>
        <end position="620"/>
    </location>
</feature>
<dbReference type="InterPro" id="IPR001279">
    <property type="entry name" value="Metallo-B-lactamas"/>
</dbReference>
<dbReference type="HOGENOM" id="CLU_009673_5_2_0"/>
<dbReference type="Pfam" id="PF00753">
    <property type="entry name" value="Lactamase_B"/>
    <property type="match status" value="1"/>
</dbReference>
<dbReference type="eggNOG" id="COG1236">
    <property type="taxonomic scope" value="Bacteria"/>
</dbReference>
<accession>H0ULS1</accession>
<feature type="region of interest" description="Disordered" evidence="2">
    <location>
        <begin position="485"/>
        <end position="558"/>
    </location>
</feature>
<sequence>MRLKFLGATQEVTGSCYLIEVGGHRVLVDFGMHQGENEEANYDPLSFDPTSIDALLLTHAHIDHSGRIPLLVRSGFKGKVYCTLPTAELVELLWADSANLMKEDAAWRSRKNLRKGLPAVEPLYDQTDIDNALKYLYPISYDDRYDVVPGLSVRFRDAGHIIGSSILEVFLAEGDRNVKVVFSGDLGPAKTVMERAPAEINEADYVLIESTYGDRDHKTNEETRKEFQELMADLLAHKAKIYIPTFVVDRAQRIMYELALLRDQGIGTDLPVYFDSPLGVKATEVYQNHLDMMSQEIQMYRRSGKNPFLDTVEFVSTVEDSQKINTKSYGVVMAGSGMVNGGRIVHHLKNGIWNPNNHVVFVGYQARGTAGRRIVDGAKTIRLAGEEVAVKAQIHTIGGFSAHADRTDLILWAEHFRLSMPQFFVVHGEPKAANSLQEALEGRGFSAQVADVDLEIELEPRQHGKTVSQAQRDSKAAGDVIRQVIEPEEEEAREDEPVAQKEPALPNKKKASGEPTVAEQEKPSGRAEERASRQAADEKHAPRSARKQRSQARQSTRALERLSDRLTNLYDHLDGGMPDDVLTLVTAAATLLETAEQKMSAAGRNEKSEEPSGAESATDD</sequence>
<evidence type="ECO:0000313" key="6">
    <source>
        <dbReference type="Proteomes" id="UP000003806"/>
    </source>
</evidence>
<dbReference type="EMBL" id="CM001376">
    <property type="protein sequence ID" value="EHM13562.1"/>
    <property type="molecule type" value="Genomic_DNA"/>
</dbReference>
<dbReference type="PANTHER" id="PTHR11203">
    <property type="entry name" value="CLEAVAGE AND POLYADENYLATION SPECIFICITY FACTOR FAMILY MEMBER"/>
    <property type="match status" value="1"/>
</dbReference>
<dbReference type="STRING" id="885272.JonanDRAFT_1196"/>
<proteinExistence type="predicted"/>
<dbReference type="PANTHER" id="PTHR11203:SF37">
    <property type="entry name" value="INTEGRATOR COMPLEX SUBUNIT 11"/>
    <property type="match status" value="1"/>
</dbReference>
<dbReference type="CDD" id="cd16295">
    <property type="entry name" value="TTHA0252-CPSF-like_MBL-fold"/>
    <property type="match status" value="1"/>
</dbReference>
<keyword evidence="5" id="KW-0269">Exonuclease</keyword>
<evidence type="ECO:0000256" key="2">
    <source>
        <dbReference type="SAM" id="MobiDB-lite"/>
    </source>
</evidence>
<evidence type="ECO:0000313" key="5">
    <source>
        <dbReference type="EMBL" id="EHM13562.1"/>
    </source>
</evidence>
<dbReference type="InterPro" id="IPR036866">
    <property type="entry name" value="RibonucZ/Hydroxyglut_hydro"/>
</dbReference>
<dbReference type="GO" id="GO:0004521">
    <property type="term" value="F:RNA endonuclease activity"/>
    <property type="evidence" value="ECO:0007669"/>
    <property type="project" value="TreeGrafter"/>
</dbReference>
<dbReference type="Pfam" id="PF07521">
    <property type="entry name" value="RMMBL"/>
    <property type="match status" value="1"/>
</dbReference>
<keyword evidence="6" id="KW-1185">Reference proteome</keyword>
<feature type="domain" description="Metallo-beta-lactamase" evidence="3">
    <location>
        <begin position="13"/>
        <end position="237"/>
    </location>
</feature>
<dbReference type="Pfam" id="PF10996">
    <property type="entry name" value="Beta-Casp"/>
    <property type="match status" value="1"/>
</dbReference>